<dbReference type="EMBL" id="FAUH01000017">
    <property type="protein sequence ID" value="CUU67005.1"/>
    <property type="molecule type" value="Genomic_DNA"/>
</dbReference>
<dbReference type="GO" id="GO:0009231">
    <property type="term" value="P:riboflavin biosynthetic process"/>
    <property type="evidence" value="ECO:0007669"/>
    <property type="project" value="InterPro"/>
</dbReference>
<dbReference type="InterPro" id="IPR015865">
    <property type="entry name" value="Riboflavin_kinase_bac/euk"/>
</dbReference>
<dbReference type="OrthoDB" id="9803667at2"/>
<dbReference type="PANTHER" id="PTHR22749:SF6">
    <property type="entry name" value="RIBOFLAVIN KINASE"/>
    <property type="match status" value="1"/>
</dbReference>
<dbReference type="InterPro" id="IPR023465">
    <property type="entry name" value="Riboflavin_kinase_dom_sf"/>
</dbReference>
<evidence type="ECO:0000256" key="5">
    <source>
        <dbReference type="ARBA" id="ARBA00022741"/>
    </source>
</evidence>
<feature type="domain" description="Riboflavin kinase" evidence="8">
    <location>
        <begin position="2"/>
        <end position="143"/>
    </location>
</feature>
<gene>
    <name evidence="10" type="ORF">CVA01_04650</name>
    <name evidence="9" type="ORF">CVAR292_02358</name>
</gene>
<keyword evidence="9" id="KW-0418">Kinase</keyword>
<evidence type="ECO:0000256" key="3">
    <source>
        <dbReference type="ARBA" id="ARBA00022643"/>
    </source>
</evidence>
<dbReference type="EMBL" id="BJNT01000004">
    <property type="protein sequence ID" value="GEC85151.1"/>
    <property type="molecule type" value="Genomic_DNA"/>
</dbReference>
<dbReference type="SUPFAM" id="SSF82114">
    <property type="entry name" value="Riboflavin kinase-like"/>
    <property type="match status" value="1"/>
</dbReference>
<keyword evidence="9" id="KW-0548">Nucleotidyltransferase</keyword>
<reference evidence="10 12" key="3">
    <citation type="submission" date="2019-06" db="EMBL/GenBank/DDBJ databases">
        <title>Whole genome shotgun sequence of Corynebacterium variabile NBRC 15286.</title>
        <authorList>
            <person name="Hosoyama A."/>
            <person name="Uohara A."/>
            <person name="Ohji S."/>
            <person name="Ichikawa N."/>
        </authorList>
    </citation>
    <scope>NUCLEOTIDE SEQUENCE [LARGE SCALE GENOMIC DNA]</scope>
    <source>
        <strain evidence="10 12">NBRC 15286</strain>
    </source>
</reference>
<keyword evidence="11" id="KW-1185">Reference proteome</keyword>
<evidence type="ECO:0000313" key="12">
    <source>
        <dbReference type="Proteomes" id="UP000319986"/>
    </source>
</evidence>
<dbReference type="Proteomes" id="UP000182498">
    <property type="component" value="Unassembled WGS sequence"/>
</dbReference>
<evidence type="ECO:0000259" key="8">
    <source>
        <dbReference type="SMART" id="SM00904"/>
    </source>
</evidence>
<dbReference type="GO" id="GO:0005524">
    <property type="term" value="F:ATP binding"/>
    <property type="evidence" value="ECO:0007669"/>
    <property type="project" value="UniProtKB-KW"/>
</dbReference>
<dbReference type="RefSeq" id="WP_073884563.1">
    <property type="nucleotide sequence ID" value="NZ_BJNT01000004.1"/>
</dbReference>
<evidence type="ECO:0000256" key="2">
    <source>
        <dbReference type="ARBA" id="ARBA00022630"/>
    </source>
</evidence>
<sequence>MHIVTGTVEHGDKRGRELGFPTANIAVTGLSPEQEADLTGVWAGVAEDLGDGPDGAGTDPVGGETLTVTVSIGRRPTFYGPEGMFLLEAFVLDFPAGHSKNLYGRTLAVHLCERLRGQLAFDSVDALIECMDSDVARTREWAATHASVAN</sequence>
<dbReference type="EC" id="2.7.1.26" evidence="1"/>
<dbReference type="Pfam" id="PF01687">
    <property type="entry name" value="Flavokinase"/>
    <property type="match status" value="1"/>
</dbReference>
<reference evidence="9" key="2">
    <citation type="submission" date="2015-11" db="EMBL/GenBank/DDBJ databases">
        <authorList>
            <person name="Zhang Y."/>
            <person name="Guo Z."/>
        </authorList>
    </citation>
    <scope>NUCLEOTIDE SEQUENCE [LARGE SCALE GENOMIC DNA]</scope>
    <source>
        <strain evidence="9">Mu292</strain>
    </source>
</reference>
<keyword evidence="5" id="KW-0547">Nucleotide-binding</keyword>
<dbReference type="SMART" id="SM00904">
    <property type="entry name" value="Flavokinase"/>
    <property type="match status" value="1"/>
</dbReference>
<name>A0A0X2NNE7_9CORY</name>
<keyword evidence="4 9" id="KW-0808">Transferase</keyword>
<evidence type="ECO:0000313" key="11">
    <source>
        <dbReference type="Proteomes" id="UP000182498"/>
    </source>
</evidence>
<evidence type="ECO:0000256" key="4">
    <source>
        <dbReference type="ARBA" id="ARBA00022679"/>
    </source>
</evidence>
<dbReference type="GO" id="GO:0009398">
    <property type="term" value="P:FMN biosynthetic process"/>
    <property type="evidence" value="ECO:0007669"/>
    <property type="project" value="TreeGrafter"/>
</dbReference>
<organism evidence="9 11">
    <name type="scientific">Corynebacterium variabile</name>
    <dbReference type="NCBI Taxonomy" id="1727"/>
    <lineage>
        <taxon>Bacteria</taxon>
        <taxon>Bacillati</taxon>
        <taxon>Actinomycetota</taxon>
        <taxon>Actinomycetes</taxon>
        <taxon>Mycobacteriales</taxon>
        <taxon>Corynebacteriaceae</taxon>
        <taxon>Corynebacterium</taxon>
    </lineage>
</organism>
<evidence type="ECO:0000256" key="6">
    <source>
        <dbReference type="ARBA" id="ARBA00022840"/>
    </source>
</evidence>
<keyword evidence="3" id="KW-0288">FMN</keyword>
<dbReference type="GO" id="GO:0016779">
    <property type="term" value="F:nucleotidyltransferase activity"/>
    <property type="evidence" value="ECO:0007669"/>
    <property type="project" value="UniProtKB-KW"/>
</dbReference>
<evidence type="ECO:0000256" key="1">
    <source>
        <dbReference type="ARBA" id="ARBA00012105"/>
    </source>
</evidence>
<dbReference type="PANTHER" id="PTHR22749">
    <property type="entry name" value="RIBOFLAVIN KINASE/FMN ADENYLYLTRANSFERASE"/>
    <property type="match status" value="1"/>
</dbReference>
<protein>
    <recommendedName>
        <fullName evidence="1">riboflavin kinase</fullName>
        <ecNumber evidence="1">2.7.1.26</ecNumber>
    </recommendedName>
</protein>
<reference evidence="11" key="1">
    <citation type="submission" date="2015-11" db="EMBL/GenBank/DDBJ databases">
        <authorList>
            <person name="Dugat-Bony E."/>
        </authorList>
    </citation>
    <scope>NUCLEOTIDE SEQUENCE [LARGE SCALE GENOMIC DNA]</scope>
    <source>
        <strain evidence="11">Mu292</strain>
    </source>
</reference>
<dbReference type="AlphaFoldDB" id="A0A0X2NNE7"/>
<keyword evidence="2" id="KW-0285">Flavoprotein</keyword>
<dbReference type="Proteomes" id="UP000319986">
    <property type="component" value="Unassembled WGS sequence"/>
</dbReference>
<comment type="catalytic activity">
    <reaction evidence="7">
        <text>riboflavin + ATP = FMN + ADP + H(+)</text>
        <dbReference type="Rhea" id="RHEA:14357"/>
        <dbReference type="ChEBI" id="CHEBI:15378"/>
        <dbReference type="ChEBI" id="CHEBI:30616"/>
        <dbReference type="ChEBI" id="CHEBI:57986"/>
        <dbReference type="ChEBI" id="CHEBI:58210"/>
        <dbReference type="ChEBI" id="CHEBI:456216"/>
        <dbReference type="EC" id="2.7.1.26"/>
    </reaction>
</comment>
<dbReference type="Gene3D" id="2.40.30.30">
    <property type="entry name" value="Riboflavin kinase-like"/>
    <property type="match status" value="1"/>
</dbReference>
<dbReference type="InterPro" id="IPR023468">
    <property type="entry name" value="Riboflavin_kinase"/>
</dbReference>
<dbReference type="GeneID" id="82886625"/>
<evidence type="ECO:0000313" key="9">
    <source>
        <dbReference type="EMBL" id="CUU67005.1"/>
    </source>
</evidence>
<evidence type="ECO:0000313" key="10">
    <source>
        <dbReference type="EMBL" id="GEC85151.1"/>
    </source>
</evidence>
<keyword evidence="6" id="KW-0067">ATP-binding</keyword>
<dbReference type="GO" id="GO:0008531">
    <property type="term" value="F:riboflavin kinase activity"/>
    <property type="evidence" value="ECO:0007669"/>
    <property type="project" value="UniProtKB-EC"/>
</dbReference>
<accession>A0A0X2NNE7</accession>
<evidence type="ECO:0000256" key="7">
    <source>
        <dbReference type="ARBA" id="ARBA00047880"/>
    </source>
</evidence>
<proteinExistence type="predicted"/>